<evidence type="ECO:0000256" key="1">
    <source>
        <dbReference type="SAM" id="SignalP"/>
    </source>
</evidence>
<evidence type="ECO:0000313" key="2">
    <source>
        <dbReference type="EMBL" id="MCJ8355714.1"/>
    </source>
</evidence>
<name>A0AAW5EYW0_NOVHA</name>
<dbReference type="Proteomes" id="UP001202887">
    <property type="component" value="Unassembled WGS sequence"/>
</dbReference>
<feature type="non-terminal residue" evidence="2">
    <location>
        <position position="89"/>
    </location>
</feature>
<keyword evidence="1" id="KW-0732">Signal</keyword>
<proteinExistence type="predicted"/>
<gene>
    <name evidence="2" type="ORF">K1W68_17285</name>
</gene>
<reference evidence="2" key="2">
    <citation type="submission" date="2022-03" db="EMBL/GenBank/DDBJ databases">
        <authorList>
            <person name="Ryngajllo M."/>
            <person name="Jacek P."/>
            <person name="Kubiak K."/>
        </authorList>
    </citation>
    <scope>NUCLEOTIDE SEQUENCE</scope>
    <source>
        <strain evidence="2">SI1</strain>
    </source>
</reference>
<protein>
    <submittedName>
        <fullName evidence="2">Uncharacterized protein</fullName>
    </submittedName>
</protein>
<feature type="chain" id="PRO_5044003254" evidence="1">
    <location>
        <begin position="25"/>
        <end position="89"/>
    </location>
</feature>
<dbReference type="AlphaFoldDB" id="A0AAW5EYW0"/>
<comment type="caution">
    <text evidence="2">The sequence shown here is derived from an EMBL/GenBank/DDBJ whole genome shotgun (WGS) entry which is preliminary data.</text>
</comment>
<sequence length="89" mass="8943">MKRTAYAGAVAIACLALHARVAMGASATGCETLIQSAATGAAAQMKADDTTIHQPQSVTQFTCLGNFFNGAGLDVLTNGLNVASIAQAT</sequence>
<evidence type="ECO:0000313" key="3">
    <source>
        <dbReference type="Proteomes" id="UP001202887"/>
    </source>
</evidence>
<reference evidence="2" key="1">
    <citation type="journal article" date="2021" name="Polymers (Basel)">
        <title>Highly Stretchable Bacterial Cellulose Produced by Komagataeibacter hansenii SI1.</title>
        <authorList>
            <person name="Cielecka I."/>
            <person name="Ryngajllo M."/>
            <person name="Maniukiewicz W."/>
            <person name="Bielecki S."/>
        </authorList>
    </citation>
    <scope>NUCLEOTIDE SEQUENCE</scope>
    <source>
        <strain evidence="2">SI1</strain>
    </source>
</reference>
<organism evidence="2 3">
    <name type="scientific">Novacetimonas hansenii</name>
    <name type="common">Komagataeibacter hansenii</name>
    <dbReference type="NCBI Taxonomy" id="436"/>
    <lineage>
        <taxon>Bacteria</taxon>
        <taxon>Pseudomonadati</taxon>
        <taxon>Pseudomonadota</taxon>
        <taxon>Alphaproteobacteria</taxon>
        <taxon>Acetobacterales</taxon>
        <taxon>Acetobacteraceae</taxon>
        <taxon>Novacetimonas</taxon>
    </lineage>
</organism>
<accession>A0AAW5EYW0</accession>
<feature type="signal peptide" evidence="1">
    <location>
        <begin position="1"/>
        <end position="24"/>
    </location>
</feature>
<dbReference type="EMBL" id="JAIBCX010000359">
    <property type="protein sequence ID" value="MCJ8355714.1"/>
    <property type="molecule type" value="Genomic_DNA"/>
</dbReference>